<dbReference type="RefSeq" id="WP_068493473.1">
    <property type="nucleotide sequence ID" value="NZ_LWQT01000066.1"/>
</dbReference>
<keyword evidence="1" id="KW-0732">Signal</keyword>
<keyword evidence="3" id="KW-1185">Reference proteome</keyword>
<dbReference type="STRING" id="1285242.A6A04_03180"/>
<feature type="signal peptide" evidence="1">
    <location>
        <begin position="1"/>
        <end position="26"/>
    </location>
</feature>
<feature type="chain" id="PRO_5008092096" evidence="1">
    <location>
        <begin position="27"/>
        <end position="204"/>
    </location>
</feature>
<dbReference type="AlphaFoldDB" id="A0A178MMH6"/>
<dbReference type="SUPFAM" id="SSF52096">
    <property type="entry name" value="ClpP/crotonase"/>
    <property type="match status" value="1"/>
</dbReference>
<evidence type="ECO:0000313" key="2">
    <source>
        <dbReference type="EMBL" id="OAN49134.1"/>
    </source>
</evidence>
<dbReference type="EMBL" id="LWQT01000066">
    <property type="protein sequence ID" value="OAN49134.1"/>
    <property type="molecule type" value="Genomic_DNA"/>
</dbReference>
<evidence type="ECO:0000256" key="1">
    <source>
        <dbReference type="SAM" id="SignalP"/>
    </source>
</evidence>
<evidence type="ECO:0000313" key="3">
    <source>
        <dbReference type="Proteomes" id="UP000078428"/>
    </source>
</evidence>
<dbReference type="InterPro" id="IPR029045">
    <property type="entry name" value="ClpP/crotonase-like_dom_sf"/>
</dbReference>
<sequence>MSLRPIVTALSLTVLAGWLCMPVARAAQITVTADGRTLLLRGTIQEWDHCIAARVLAAHPKIRQARIDSPGGNAWAGAFIGRLFGWAGLEAVVPKGAVAESAAGVAVLGAPRRTIDGQVGLHGPWLSRPDPSALARVILAETSAEMSSVLELSGMPPDRIDRAMRTGRDRLYRMDGQTVASFRHRGQPDPDMIQRAAATCRAVS</sequence>
<organism evidence="2 3">
    <name type="scientific">Paramagnetospirillum marisnigri</name>
    <dbReference type="NCBI Taxonomy" id="1285242"/>
    <lineage>
        <taxon>Bacteria</taxon>
        <taxon>Pseudomonadati</taxon>
        <taxon>Pseudomonadota</taxon>
        <taxon>Alphaproteobacteria</taxon>
        <taxon>Rhodospirillales</taxon>
        <taxon>Magnetospirillaceae</taxon>
        <taxon>Paramagnetospirillum</taxon>
    </lineage>
</organism>
<reference evidence="2 3" key="1">
    <citation type="submission" date="2016-04" db="EMBL/GenBank/DDBJ databases">
        <title>Draft genome sequence of freshwater magnetotactic bacteria Magnetospirillum marisnigri SP-1 and Magnetospirillum moscoviense BB-1.</title>
        <authorList>
            <person name="Koziaeva V."/>
            <person name="Dziuba M.V."/>
            <person name="Ivanov T.M."/>
            <person name="Kuznetsov B."/>
            <person name="Grouzdev D.S."/>
        </authorList>
    </citation>
    <scope>NUCLEOTIDE SEQUENCE [LARGE SCALE GENOMIC DNA]</scope>
    <source>
        <strain evidence="2 3">SP-1</strain>
    </source>
</reference>
<protein>
    <submittedName>
        <fullName evidence="2">Uncharacterized protein</fullName>
    </submittedName>
</protein>
<comment type="caution">
    <text evidence="2">The sequence shown here is derived from an EMBL/GenBank/DDBJ whole genome shotgun (WGS) entry which is preliminary data.</text>
</comment>
<dbReference type="Proteomes" id="UP000078428">
    <property type="component" value="Unassembled WGS sequence"/>
</dbReference>
<proteinExistence type="predicted"/>
<accession>A0A178MMH6</accession>
<gene>
    <name evidence="2" type="ORF">A6A04_03180</name>
</gene>
<name>A0A178MMH6_9PROT</name>